<name>A0A8J3C047_9ACTN</name>
<keyword evidence="4" id="KW-1185">Reference proteome</keyword>
<dbReference type="EMBL" id="BMMX01000008">
    <property type="protein sequence ID" value="GGK89646.1"/>
    <property type="molecule type" value="Genomic_DNA"/>
</dbReference>
<dbReference type="RefSeq" id="WP_229715779.1">
    <property type="nucleotide sequence ID" value="NZ_BMMX01000008.1"/>
</dbReference>
<gene>
    <name evidence="3" type="ORF">GCM10012284_24490</name>
</gene>
<reference evidence="3" key="1">
    <citation type="journal article" date="2014" name="Int. J. Syst. Evol. Microbiol.">
        <title>Complete genome sequence of Corynebacterium casei LMG S-19264T (=DSM 44701T), isolated from a smear-ripened cheese.</title>
        <authorList>
            <consortium name="US DOE Joint Genome Institute (JGI-PGF)"/>
            <person name="Walter F."/>
            <person name="Albersmeier A."/>
            <person name="Kalinowski J."/>
            <person name="Ruckert C."/>
        </authorList>
    </citation>
    <scope>NUCLEOTIDE SEQUENCE</scope>
    <source>
        <strain evidence="3">CGMCC 4.7299</strain>
    </source>
</reference>
<dbReference type="InterPro" id="IPR014044">
    <property type="entry name" value="CAP_dom"/>
</dbReference>
<feature type="chain" id="PRO_5035237609" description="SCP domain-containing protein" evidence="1">
    <location>
        <begin position="32"/>
        <end position="162"/>
    </location>
</feature>
<dbReference type="CDD" id="cd05379">
    <property type="entry name" value="CAP_bacterial"/>
    <property type="match status" value="1"/>
</dbReference>
<dbReference type="PANTHER" id="PTHR31157">
    <property type="entry name" value="SCP DOMAIN-CONTAINING PROTEIN"/>
    <property type="match status" value="1"/>
</dbReference>
<organism evidence="3 4">
    <name type="scientific">Mangrovihabitans endophyticus</name>
    <dbReference type="NCBI Taxonomy" id="1751298"/>
    <lineage>
        <taxon>Bacteria</taxon>
        <taxon>Bacillati</taxon>
        <taxon>Actinomycetota</taxon>
        <taxon>Actinomycetes</taxon>
        <taxon>Micromonosporales</taxon>
        <taxon>Micromonosporaceae</taxon>
        <taxon>Mangrovihabitans</taxon>
    </lineage>
</organism>
<sequence length="162" mass="18186">MRTSILRRLLMLALVPAAVAGLLVVAAPAQAARVSFFTLQNDINYWVNHQRVNHGCPRLRIDNRLIRAARDHSAYMARYGRFSHTGRGGSSFVTRVRRVGYSVPMSENIAWGYRTGAQVVNAWMRSPGHRRNILNCRARSVGTGAVYAANGTPYYTQDFGYR</sequence>
<evidence type="ECO:0000259" key="2">
    <source>
        <dbReference type="Pfam" id="PF00188"/>
    </source>
</evidence>
<dbReference type="SUPFAM" id="SSF55797">
    <property type="entry name" value="PR-1-like"/>
    <property type="match status" value="1"/>
</dbReference>
<evidence type="ECO:0000313" key="4">
    <source>
        <dbReference type="Proteomes" id="UP000656042"/>
    </source>
</evidence>
<dbReference type="Gene3D" id="3.40.33.10">
    <property type="entry name" value="CAP"/>
    <property type="match status" value="1"/>
</dbReference>
<feature type="domain" description="SCP" evidence="2">
    <location>
        <begin position="47"/>
        <end position="159"/>
    </location>
</feature>
<dbReference type="AlphaFoldDB" id="A0A8J3C047"/>
<protein>
    <recommendedName>
        <fullName evidence="2">SCP domain-containing protein</fullName>
    </recommendedName>
</protein>
<reference evidence="3" key="2">
    <citation type="submission" date="2020-09" db="EMBL/GenBank/DDBJ databases">
        <authorList>
            <person name="Sun Q."/>
            <person name="Zhou Y."/>
        </authorList>
    </citation>
    <scope>NUCLEOTIDE SEQUENCE</scope>
    <source>
        <strain evidence="3">CGMCC 4.7299</strain>
    </source>
</reference>
<proteinExistence type="predicted"/>
<feature type="signal peptide" evidence="1">
    <location>
        <begin position="1"/>
        <end position="31"/>
    </location>
</feature>
<accession>A0A8J3C047</accession>
<dbReference type="InterPro" id="IPR035940">
    <property type="entry name" value="CAP_sf"/>
</dbReference>
<dbReference type="PANTHER" id="PTHR31157:SF1">
    <property type="entry name" value="SCP DOMAIN-CONTAINING PROTEIN"/>
    <property type="match status" value="1"/>
</dbReference>
<keyword evidence="1" id="KW-0732">Signal</keyword>
<dbReference type="Proteomes" id="UP000656042">
    <property type="component" value="Unassembled WGS sequence"/>
</dbReference>
<evidence type="ECO:0000313" key="3">
    <source>
        <dbReference type="EMBL" id="GGK89646.1"/>
    </source>
</evidence>
<evidence type="ECO:0000256" key="1">
    <source>
        <dbReference type="SAM" id="SignalP"/>
    </source>
</evidence>
<comment type="caution">
    <text evidence="3">The sequence shown here is derived from an EMBL/GenBank/DDBJ whole genome shotgun (WGS) entry which is preliminary data.</text>
</comment>
<dbReference type="Pfam" id="PF00188">
    <property type="entry name" value="CAP"/>
    <property type="match status" value="1"/>
</dbReference>